<protein>
    <recommendedName>
        <fullName evidence="3">Cation/acetate symporter ActP</fullName>
    </recommendedName>
    <alternativeName>
        <fullName evidence="15">Acetate permease</fullName>
    </alternativeName>
    <alternativeName>
        <fullName evidence="14">Acetate transporter ActP</fullName>
    </alternativeName>
</protein>
<keyword evidence="8" id="KW-0769">Symport</keyword>
<dbReference type="NCBIfam" id="TIGR00813">
    <property type="entry name" value="sss"/>
    <property type="match status" value="1"/>
</dbReference>
<evidence type="ECO:0000256" key="9">
    <source>
        <dbReference type="ARBA" id="ARBA00022989"/>
    </source>
</evidence>
<evidence type="ECO:0000256" key="17">
    <source>
        <dbReference type="SAM" id="Phobius"/>
    </source>
</evidence>
<keyword evidence="12 17" id="KW-0472">Membrane</keyword>
<dbReference type="GO" id="GO:0005886">
    <property type="term" value="C:plasma membrane"/>
    <property type="evidence" value="ECO:0007669"/>
    <property type="project" value="UniProtKB-SubCell"/>
</dbReference>
<dbReference type="PANTHER" id="PTHR48086">
    <property type="entry name" value="SODIUM/PROLINE SYMPORTER-RELATED"/>
    <property type="match status" value="1"/>
</dbReference>
<evidence type="ECO:0000256" key="14">
    <source>
        <dbReference type="ARBA" id="ARBA00031561"/>
    </source>
</evidence>
<evidence type="ECO:0000256" key="6">
    <source>
        <dbReference type="ARBA" id="ARBA00022519"/>
    </source>
</evidence>
<feature type="transmembrane region" description="Helical" evidence="17">
    <location>
        <begin position="483"/>
        <end position="506"/>
    </location>
</feature>
<dbReference type="AlphaFoldDB" id="A0A840SCB1"/>
<evidence type="ECO:0000256" key="10">
    <source>
        <dbReference type="ARBA" id="ARBA00023053"/>
    </source>
</evidence>
<dbReference type="Proteomes" id="UP000554837">
    <property type="component" value="Unassembled WGS sequence"/>
</dbReference>
<feature type="transmembrane region" description="Helical" evidence="17">
    <location>
        <begin position="377"/>
        <end position="406"/>
    </location>
</feature>
<dbReference type="FunFam" id="1.20.1730.10:FF:000001">
    <property type="entry name" value="Cation/acetate symporter ActP"/>
    <property type="match status" value="1"/>
</dbReference>
<dbReference type="PANTHER" id="PTHR48086:SF6">
    <property type="entry name" value="CATION_ACETATE SYMPORTER ACTP"/>
    <property type="match status" value="1"/>
</dbReference>
<keyword evidence="20" id="KW-1185">Reference proteome</keyword>
<evidence type="ECO:0000256" key="13">
    <source>
        <dbReference type="ARBA" id="ARBA00023201"/>
    </source>
</evidence>
<keyword evidence="11" id="KW-0406">Ion transport</keyword>
<evidence type="ECO:0000256" key="12">
    <source>
        <dbReference type="ARBA" id="ARBA00023136"/>
    </source>
</evidence>
<feature type="transmembrane region" description="Helical" evidence="17">
    <location>
        <begin position="184"/>
        <end position="203"/>
    </location>
</feature>
<feature type="transmembrane region" description="Helical" evidence="17">
    <location>
        <begin position="427"/>
        <end position="446"/>
    </location>
</feature>
<evidence type="ECO:0000256" key="18">
    <source>
        <dbReference type="SAM" id="SignalP"/>
    </source>
</evidence>
<evidence type="ECO:0000256" key="16">
    <source>
        <dbReference type="RuleBase" id="RU362091"/>
    </source>
</evidence>
<feature type="transmembrane region" description="Helical" evidence="17">
    <location>
        <begin position="151"/>
        <end position="172"/>
    </location>
</feature>
<evidence type="ECO:0000256" key="11">
    <source>
        <dbReference type="ARBA" id="ARBA00023065"/>
    </source>
</evidence>
<evidence type="ECO:0000256" key="1">
    <source>
        <dbReference type="ARBA" id="ARBA00004429"/>
    </source>
</evidence>
<evidence type="ECO:0000256" key="4">
    <source>
        <dbReference type="ARBA" id="ARBA00022448"/>
    </source>
</evidence>
<dbReference type="Pfam" id="PF00474">
    <property type="entry name" value="SSF"/>
    <property type="match status" value="1"/>
</dbReference>
<keyword evidence="4" id="KW-0813">Transport</keyword>
<dbReference type="NCBIfam" id="NF006903">
    <property type="entry name" value="PRK09395.1"/>
    <property type="match status" value="1"/>
</dbReference>
<keyword evidence="6" id="KW-0997">Cell inner membrane</keyword>
<keyword evidence="9 17" id="KW-1133">Transmembrane helix</keyword>
<feature type="transmembrane region" description="Helical" evidence="17">
    <location>
        <begin position="316"/>
        <end position="342"/>
    </location>
</feature>
<dbReference type="PROSITE" id="PS50283">
    <property type="entry name" value="NA_SOLUT_SYMP_3"/>
    <property type="match status" value="1"/>
</dbReference>
<feature type="transmembrane region" description="Helical" evidence="17">
    <location>
        <begin position="107"/>
        <end position="125"/>
    </location>
</feature>
<name>A0A840SCB1_9BURK</name>
<feature type="transmembrane region" description="Helical" evidence="17">
    <location>
        <begin position="518"/>
        <end position="542"/>
    </location>
</feature>
<evidence type="ECO:0000256" key="5">
    <source>
        <dbReference type="ARBA" id="ARBA00022475"/>
    </source>
</evidence>
<feature type="transmembrane region" description="Helical" evidence="17">
    <location>
        <begin position="452"/>
        <end position="476"/>
    </location>
</feature>
<feature type="signal peptide" evidence="18">
    <location>
        <begin position="1"/>
        <end position="21"/>
    </location>
</feature>
<dbReference type="OrthoDB" id="9764416at2"/>
<reference evidence="19 20" key="1">
    <citation type="submission" date="2020-08" db="EMBL/GenBank/DDBJ databases">
        <title>Genomic Encyclopedia of Type Strains, Phase IV (KMG-IV): sequencing the most valuable type-strain genomes for metagenomic binning, comparative biology and taxonomic classification.</title>
        <authorList>
            <person name="Goeker M."/>
        </authorList>
    </citation>
    <scope>NUCLEOTIDE SEQUENCE [LARGE SCALE GENOMIC DNA]</scope>
    <source>
        <strain evidence="19 20">DSM 23958</strain>
    </source>
</reference>
<feature type="transmembrane region" description="Helical" evidence="17">
    <location>
        <begin position="280"/>
        <end position="304"/>
    </location>
</feature>
<comment type="subcellular location">
    <subcellularLocation>
        <location evidence="1">Cell inner membrane</location>
        <topology evidence="1">Multi-pass membrane protein</topology>
    </subcellularLocation>
</comment>
<keyword evidence="18" id="KW-0732">Signal</keyword>
<dbReference type="InterPro" id="IPR050277">
    <property type="entry name" value="Sodium:Solute_Symporter"/>
</dbReference>
<gene>
    <name evidence="19" type="ORF">HNQ51_003434</name>
</gene>
<feature type="transmembrane region" description="Helical" evidence="17">
    <location>
        <begin position="78"/>
        <end position="101"/>
    </location>
</feature>
<organism evidence="19 20">
    <name type="scientific">Inhella inkyongensis</name>
    <dbReference type="NCBI Taxonomy" id="392593"/>
    <lineage>
        <taxon>Bacteria</taxon>
        <taxon>Pseudomonadati</taxon>
        <taxon>Pseudomonadota</taxon>
        <taxon>Betaproteobacteria</taxon>
        <taxon>Burkholderiales</taxon>
        <taxon>Sphaerotilaceae</taxon>
        <taxon>Inhella</taxon>
    </lineage>
</organism>
<dbReference type="PROSITE" id="PS00456">
    <property type="entry name" value="NA_SOLUT_SYMP_1"/>
    <property type="match status" value="1"/>
</dbReference>
<accession>A0A840SCB1</accession>
<dbReference type="GO" id="GO:0015123">
    <property type="term" value="F:acetate transmembrane transporter activity"/>
    <property type="evidence" value="ECO:0007669"/>
    <property type="project" value="TreeGrafter"/>
</dbReference>
<dbReference type="RefSeq" id="WP_138856379.1">
    <property type="nucleotide sequence ID" value="NZ_CP040709.1"/>
</dbReference>
<keyword evidence="7 17" id="KW-0812">Transmembrane</keyword>
<dbReference type="GO" id="GO:0006847">
    <property type="term" value="P:plasma membrane acetate transport"/>
    <property type="evidence" value="ECO:0007669"/>
    <property type="project" value="TreeGrafter"/>
</dbReference>
<dbReference type="GO" id="GO:0015293">
    <property type="term" value="F:symporter activity"/>
    <property type="evidence" value="ECO:0007669"/>
    <property type="project" value="UniProtKB-KW"/>
</dbReference>
<dbReference type="InterPro" id="IPR001734">
    <property type="entry name" value="Na/solute_symporter"/>
</dbReference>
<sequence length="574" mass="59802">MNASRLLLVLMASLAAGTAFAAGGDLGPTAKQATNWTAISMFSVFVVATLWITKWAAGRTRSAADFYTAGGGITGFQNGLAIAGDYMSAASFLGISAAVMASGYDGLIYSIGFLVGWPVITFLMAERLRNLGKFTFADVAGYRFKQTPIRAFAASGTLVVVAFYLIAQMVGAGSLIKLLFGLDYWVAVVLVGALMMVYVLFGGMTATTWVQIIKAVLLLSGVTFMAFMVMAQYGFSPEALFAKAVSVKTEIASASGKGAEEAASAGLSIMGPGGFIKDPISAISFGMALMFGTAGLPHILMRFFTVPDAKEARKSVFWATTWIGYFYILIFFIGFGAITLVLTNPELADTAKGVIKGGAGTANMAAVLVAKTVGGNVFYGFISAVAFATILAVVAGLTLSGASAVSHDLYATVWKKGNADSASELKVSRLTTLALGVVAVVLGIAFEKQNIAFMVSLAFAIAASANFPVLFMSVLWKDCTTKGAVIGGFLGLISSVALTVVSPSVWEATLGNPKGSAWFPYTSPALFSMTIAFVGIWLFSILDRSAQAGKERAAFASQQVRSETGLGAEGASGH</sequence>
<keyword evidence="13" id="KW-0739">Sodium transport</keyword>
<dbReference type="GO" id="GO:0006814">
    <property type="term" value="P:sodium ion transport"/>
    <property type="evidence" value="ECO:0007669"/>
    <property type="project" value="UniProtKB-KW"/>
</dbReference>
<proteinExistence type="inferred from homology"/>
<dbReference type="InterPro" id="IPR018212">
    <property type="entry name" value="Na/solute_symporter_CS"/>
</dbReference>
<keyword evidence="10" id="KW-0915">Sodium</keyword>
<feature type="transmembrane region" description="Helical" evidence="17">
    <location>
        <begin position="215"/>
        <end position="235"/>
    </location>
</feature>
<keyword evidence="5" id="KW-1003">Cell membrane</keyword>
<feature type="transmembrane region" description="Helical" evidence="17">
    <location>
        <begin position="37"/>
        <end position="57"/>
    </location>
</feature>
<dbReference type="InterPro" id="IPR038377">
    <property type="entry name" value="Na/Glc_symporter_sf"/>
</dbReference>
<evidence type="ECO:0000256" key="15">
    <source>
        <dbReference type="ARBA" id="ARBA00032392"/>
    </source>
</evidence>
<dbReference type="CDD" id="cd11480">
    <property type="entry name" value="SLC5sbd_u4"/>
    <property type="match status" value="1"/>
</dbReference>
<evidence type="ECO:0000313" key="19">
    <source>
        <dbReference type="EMBL" id="MBB5206091.1"/>
    </source>
</evidence>
<evidence type="ECO:0000256" key="3">
    <source>
        <dbReference type="ARBA" id="ARBA00018047"/>
    </source>
</evidence>
<evidence type="ECO:0000313" key="20">
    <source>
        <dbReference type="Proteomes" id="UP000554837"/>
    </source>
</evidence>
<feature type="chain" id="PRO_5032835505" description="Cation/acetate symporter ActP" evidence="18">
    <location>
        <begin position="22"/>
        <end position="574"/>
    </location>
</feature>
<evidence type="ECO:0000256" key="8">
    <source>
        <dbReference type="ARBA" id="ARBA00022847"/>
    </source>
</evidence>
<evidence type="ECO:0000256" key="7">
    <source>
        <dbReference type="ARBA" id="ARBA00022692"/>
    </source>
</evidence>
<evidence type="ECO:0000256" key="2">
    <source>
        <dbReference type="ARBA" id="ARBA00006434"/>
    </source>
</evidence>
<dbReference type="EMBL" id="JACHHO010000007">
    <property type="protein sequence ID" value="MBB5206091.1"/>
    <property type="molecule type" value="Genomic_DNA"/>
</dbReference>
<dbReference type="Gene3D" id="1.20.1730.10">
    <property type="entry name" value="Sodium/glucose cotransporter"/>
    <property type="match status" value="1"/>
</dbReference>
<comment type="caution">
    <text evidence="19">The sequence shown here is derived from an EMBL/GenBank/DDBJ whole genome shotgun (WGS) entry which is preliminary data.</text>
</comment>
<comment type="similarity">
    <text evidence="2 16">Belongs to the sodium:solute symporter (SSF) (TC 2.A.21) family.</text>
</comment>